<dbReference type="AlphaFoldDB" id="A0A059FPB9"/>
<proteinExistence type="predicted"/>
<dbReference type="Pfam" id="PF18731">
    <property type="entry name" value="HEPN_Swt1"/>
    <property type="match status" value="1"/>
</dbReference>
<name>A0A059FPB9_9PROT</name>
<dbReference type="eggNOG" id="ENOG50321C6">
    <property type="taxonomic scope" value="Bacteria"/>
</dbReference>
<accession>A0A059FPB9</accession>
<evidence type="ECO:0000259" key="1">
    <source>
        <dbReference type="Pfam" id="PF18731"/>
    </source>
</evidence>
<dbReference type="RefSeq" id="WP_051618481.1">
    <property type="nucleotide sequence ID" value="NZ_ARYK01000004.1"/>
</dbReference>
<gene>
    <name evidence="2" type="ORF">HJO_09794</name>
</gene>
<protein>
    <recommendedName>
        <fullName evidence="1">Swt1-like HEPN domain-containing protein</fullName>
    </recommendedName>
</protein>
<evidence type="ECO:0000313" key="3">
    <source>
        <dbReference type="Proteomes" id="UP000025171"/>
    </source>
</evidence>
<feature type="domain" description="Swt1-like HEPN" evidence="1">
    <location>
        <begin position="57"/>
        <end position="182"/>
    </location>
</feature>
<organism evidence="2 3">
    <name type="scientific">Hyphomonas johnsonii MHS-2</name>
    <dbReference type="NCBI Taxonomy" id="1280950"/>
    <lineage>
        <taxon>Bacteria</taxon>
        <taxon>Pseudomonadati</taxon>
        <taxon>Pseudomonadota</taxon>
        <taxon>Alphaproteobacteria</taxon>
        <taxon>Hyphomonadales</taxon>
        <taxon>Hyphomonadaceae</taxon>
        <taxon>Hyphomonas</taxon>
    </lineage>
</organism>
<reference evidence="2 3" key="1">
    <citation type="journal article" date="2014" name="Antonie Van Leeuwenhoek">
        <title>Hyphomonas beringensis sp. nov. and Hyphomonas chukchiensis sp. nov., isolated from surface seawater of the Bering Sea and Chukchi Sea.</title>
        <authorList>
            <person name="Li C."/>
            <person name="Lai Q."/>
            <person name="Li G."/>
            <person name="Dong C."/>
            <person name="Wang J."/>
            <person name="Liao Y."/>
            <person name="Shao Z."/>
        </authorList>
    </citation>
    <scope>NUCLEOTIDE SEQUENCE [LARGE SCALE GENOMIC DNA]</scope>
    <source>
        <strain evidence="2 3">MHS-2</strain>
    </source>
</reference>
<comment type="caution">
    <text evidence="2">The sequence shown here is derived from an EMBL/GenBank/DDBJ whole genome shotgun (WGS) entry which is preliminary data.</text>
</comment>
<dbReference type="InterPro" id="IPR041650">
    <property type="entry name" value="HEPN_Swt1"/>
</dbReference>
<sequence>MFNGFALQKSIDLIEDIERNELESPLGSVDEIVAPFLDDFPDYVKRRAKQMARYYEIFYLLEDKLRSIIIDTMYDEYKDDWWDLHVPDDVKSYVKNLQNKEGDLGVSLRSKRDIDFTTFGHLVDIIRSNKDVVGVRFTSVNALQRILAVLNNVRGPIAHNTVLAPDEVARLYVAIRDLFRLIRRTYTPA</sequence>
<dbReference type="EMBL" id="ARYK01000004">
    <property type="protein sequence ID" value="KCZ92318.1"/>
    <property type="molecule type" value="Genomic_DNA"/>
</dbReference>
<dbReference type="Proteomes" id="UP000025171">
    <property type="component" value="Unassembled WGS sequence"/>
</dbReference>
<evidence type="ECO:0000313" key="2">
    <source>
        <dbReference type="EMBL" id="KCZ92318.1"/>
    </source>
</evidence>
<dbReference type="OrthoDB" id="4773522at2"/>
<keyword evidence="3" id="KW-1185">Reference proteome</keyword>